<organism evidence="2 3">
    <name type="scientific">Aquimixticola soesokkakensis</name>
    <dbReference type="NCBI Taxonomy" id="1519096"/>
    <lineage>
        <taxon>Bacteria</taxon>
        <taxon>Pseudomonadati</taxon>
        <taxon>Pseudomonadota</taxon>
        <taxon>Alphaproteobacteria</taxon>
        <taxon>Rhodobacterales</taxon>
        <taxon>Paracoccaceae</taxon>
        <taxon>Aquimixticola</taxon>
    </lineage>
</organism>
<dbReference type="AlphaFoldDB" id="A0A1Y5TCJ3"/>
<feature type="region of interest" description="Disordered" evidence="1">
    <location>
        <begin position="193"/>
        <end position="219"/>
    </location>
</feature>
<reference evidence="2 3" key="1">
    <citation type="submission" date="2017-03" db="EMBL/GenBank/DDBJ databases">
        <authorList>
            <person name="Afonso C.L."/>
            <person name="Miller P.J."/>
            <person name="Scott M.A."/>
            <person name="Spackman E."/>
            <person name="Goraichik I."/>
            <person name="Dimitrov K.M."/>
            <person name="Suarez D.L."/>
            <person name="Swayne D.E."/>
        </authorList>
    </citation>
    <scope>NUCLEOTIDE SEQUENCE [LARGE SCALE GENOMIC DNA]</scope>
    <source>
        <strain evidence="2 3">CECT 8620</strain>
    </source>
</reference>
<gene>
    <name evidence="2" type="ORF">AQS8620_02602</name>
</gene>
<dbReference type="Proteomes" id="UP000193862">
    <property type="component" value="Unassembled WGS sequence"/>
</dbReference>
<dbReference type="RefSeq" id="WP_085837325.1">
    <property type="nucleotide sequence ID" value="NZ_FWFS01000010.1"/>
</dbReference>
<sequence length="233" mass="24262">MRILFSVLPVAALMACSPSVPDSGAGVGFSDYASYQQQREEQLIAQGEGTGSASPSYRAPISNETITGGAVSTQSLESSIPADPTGQFPAERSQDVASAVTNSVGISEEQDFSAVASERSIEEDAARVAANKQAYQVIEPTALPPRPSGSTASLVEFAISTTNRVGEPLYSRLIIGAEARAARNCAKYPSPDKAQEAFLEKGGPARDSSGLDPDGDGFACAWDPTPFRLAARG</sequence>
<evidence type="ECO:0000256" key="1">
    <source>
        <dbReference type="SAM" id="MobiDB-lite"/>
    </source>
</evidence>
<protein>
    <recommendedName>
        <fullName evidence="4">Excalibur calcium-binding domain-containing protein</fullName>
    </recommendedName>
</protein>
<keyword evidence="3" id="KW-1185">Reference proteome</keyword>
<accession>A0A1Y5TCJ3</accession>
<evidence type="ECO:0000313" key="3">
    <source>
        <dbReference type="Proteomes" id="UP000193862"/>
    </source>
</evidence>
<evidence type="ECO:0000313" key="2">
    <source>
        <dbReference type="EMBL" id="SLN58829.1"/>
    </source>
</evidence>
<evidence type="ECO:0008006" key="4">
    <source>
        <dbReference type="Google" id="ProtNLM"/>
    </source>
</evidence>
<name>A0A1Y5TCJ3_9RHOB</name>
<dbReference type="PROSITE" id="PS51257">
    <property type="entry name" value="PROKAR_LIPOPROTEIN"/>
    <property type="match status" value="1"/>
</dbReference>
<dbReference type="EMBL" id="FWFS01000010">
    <property type="protein sequence ID" value="SLN58829.1"/>
    <property type="molecule type" value="Genomic_DNA"/>
</dbReference>
<proteinExistence type="predicted"/>
<dbReference type="OrthoDB" id="7951357at2"/>